<protein>
    <submittedName>
        <fullName evidence="4">Anti sigma factor C-terminal domain-containing protein</fullName>
    </submittedName>
</protein>
<comment type="caution">
    <text evidence="4">The sequence shown here is derived from an EMBL/GenBank/DDBJ whole genome shotgun (WGS) entry which is preliminary data.</text>
</comment>
<dbReference type="Pfam" id="PF13791">
    <property type="entry name" value="Sigma_reg_C"/>
    <property type="match status" value="1"/>
</dbReference>
<name>A0ABW4LXB2_9BACI</name>
<keyword evidence="1" id="KW-0812">Transmembrane</keyword>
<feature type="domain" description="Sigma factor regulator N-terminal" evidence="3">
    <location>
        <begin position="27"/>
        <end position="113"/>
    </location>
</feature>
<keyword evidence="1" id="KW-0472">Membrane</keyword>
<feature type="domain" description="Sigma factor regulator C-terminal" evidence="2">
    <location>
        <begin position="183"/>
        <end position="331"/>
    </location>
</feature>
<evidence type="ECO:0000259" key="3">
    <source>
        <dbReference type="Pfam" id="PF13800"/>
    </source>
</evidence>
<dbReference type="InterPro" id="IPR025672">
    <property type="entry name" value="Sigma_reg_C_dom"/>
</dbReference>
<organism evidence="4 5">
    <name type="scientific">Bacillus salitolerans</name>
    <dbReference type="NCBI Taxonomy" id="1437434"/>
    <lineage>
        <taxon>Bacteria</taxon>
        <taxon>Bacillati</taxon>
        <taxon>Bacillota</taxon>
        <taxon>Bacilli</taxon>
        <taxon>Bacillales</taxon>
        <taxon>Bacillaceae</taxon>
        <taxon>Bacillus</taxon>
    </lineage>
</organism>
<evidence type="ECO:0000313" key="4">
    <source>
        <dbReference type="EMBL" id="MFD1739743.1"/>
    </source>
</evidence>
<keyword evidence="5" id="KW-1185">Reference proteome</keyword>
<sequence>MNNQDHNESVNQDELEIDFAFQDKDVKSMIKKAKRTTIIRNTIISVVVTPILLFAGIVLNSTLVNHQHYKAFGDLEYHERISGPNVFLGSSSFDYGFLGGTFSSEKFKVIEDRVIPWGNETVEFNIFGKANPTASDRGSAQINEKIGPPQVDRFFHYESGERVMLFYHPYLNYDHYLVDFDLLNQVSEDKYIEMALSLDQGYTIDEINTMIPDSVDVTWYRVNSYSQSQLDLFKDGENRPDLAQTVYGFDAYFDSTFKESKRTEEDFVEDVKRLKDSKYNNFFTFYVKDVLYDAIQENKEDGLIIGIVVTGTKDELQVLNGLPFIKGAVLGATVDKY</sequence>
<dbReference type="InterPro" id="IPR029101">
    <property type="entry name" value="Sigma_reg_N"/>
</dbReference>
<dbReference type="Pfam" id="PF13800">
    <property type="entry name" value="Sigma_reg_N"/>
    <property type="match status" value="1"/>
</dbReference>
<dbReference type="Proteomes" id="UP001597214">
    <property type="component" value="Unassembled WGS sequence"/>
</dbReference>
<reference evidence="5" key="1">
    <citation type="journal article" date="2019" name="Int. J. Syst. Evol. Microbiol.">
        <title>The Global Catalogue of Microorganisms (GCM) 10K type strain sequencing project: providing services to taxonomists for standard genome sequencing and annotation.</title>
        <authorList>
            <consortium name="The Broad Institute Genomics Platform"/>
            <consortium name="The Broad Institute Genome Sequencing Center for Infectious Disease"/>
            <person name="Wu L."/>
            <person name="Ma J."/>
        </authorList>
    </citation>
    <scope>NUCLEOTIDE SEQUENCE [LARGE SCALE GENOMIC DNA]</scope>
    <source>
        <strain evidence="5">CCUG 49339</strain>
    </source>
</reference>
<dbReference type="EMBL" id="JBHUEM010000057">
    <property type="protein sequence ID" value="MFD1739743.1"/>
    <property type="molecule type" value="Genomic_DNA"/>
</dbReference>
<accession>A0ABW4LXB2</accession>
<proteinExistence type="predicted"/>
<dbReference type="RefSeq" id="WP_377930996.1">
    <property type="nucleotide sequence ID" value="NZ_JBHUEM010000057.1"/>
</dbReference>
<keyword evidence="1" id="KW-1133">Transmembrane helix</keyword>
<evidence type="ECO:0000256" key="1">
    <source>
        <dbReference type="SAM" id="Phobius"/>
    </source>
</evidence>
<evidence type="ECO:0000259" key="2">
    <source>
        <dbReference type="Pfam" id="PF13791"/>
    </source>
</evidence>
<feature type="transmembrane region" description="Helical" evidence="1">
    <location>
        <begin position="38"/>
        <end position="59"/>
    </location>
</feature>
<evidence type="ECO:0000313" key="5">
    <source>
        <dbReference type="Proteomes" id="UP001597214"/>
    </source>
</evidence>
<gene>
    <name evidence="4" type="ORF">ACFSCX_25065</name>
</gene>